<feature type="region of interest" description="Disordered" evidence="2">
    <location>
        <begin position="396"/>
        <end position="419"/>
    </location>
</feature>
<dbReference type="PANTHER" id="PTHR45138">
    <property type="entry name" value="REGULATORY COMPONENTS OF SENSORY TRANSDUCTION SYSTEM"/>
    <property type="match status" value="1"/>
</dbReference>
<dbReference type="Proteomes" id="UP000430519">
    <property type="component" value="Unassembled WGS sequence"/>
</dbReference>
<dbReference type="PANTHER" id="PTHR45138:SF9">
    <property type="entry name" value="DIGUANYLATE CYCLASE DGCM-RELATED"/>
    <property type="match status" value="1"/>
</dbReference>
<dbReference type="Gene3D" id="3.40.50.2300">
    <property type="match status" value="1"/>
</dbReference>
<proteinExistence type="predicted"/>
<accession>A0A6I4Y8G5</accession>
<dbReference type="SUPFAM" id="SSF55073">
    <property type="entry name" value="Nucleotide cyclase"/>
    <property type="match status" value="1"/>
</dbReference>
<organism evidence="4 5">
    <name type="scientific">Deinococcus xianganensis</name>
    <dbReference type="NCBI Taxonomy" id="1507289"/>
    <lineage>
        <taxon>Bacteria</taxon>
        <taxon>Thermotogati</taxon>
        <taxon>Deinococcota</taxon>
        <taxon>Deinococci</taxon>
        <taxon>Deinococcales</taxon>
        <taxon>Deinococcaceae</taxon>
        <taxon>Deinococcus</taxon>
    </lineage>
</organism>
<dbReference type="GO" id="GO:0052621">
    <property type="term" value="F:diguanylate cyclase activity"/>
    <property type="evidence" value="ECO:0007669"/>
    <property type="project" value="TreeGrafter"/>
</dbReference>
<dbReference type="Pfam" id="PF00072">
    <property type="entry name" value="Response_reg"/>
    <property type="match status" value="1"/>
</dbReference>
<keyword evidence="5" id="KW-1185">Reference proteome</keyword>
<dbReference type="CDD" id="cd01949">
    <property type="entry name" value="GGDEF"/>
    <property type="match status" value="1"/>
</dbReference>
<feature type="compositionally biased region" description="Basic and acidic residues" evidence="2">
    <location>
        <begin position="326"/>
        <end position="339"/>
    </location>
</feature>
<evidence type="ECO:0000259" key="3">
    <source>
        <dbReference type="PROSITE" id="PS50110"/>
    </source>
</evidence>
<dbReference type="GO" id="GO:0000160">
    <property type="term" value="P:phosphorelay signal transduction system"/>
    <property type="evidence" value="ECO:0007669"/>
    <property type="project" value="InterPro"/>
</dbReference>
<reference evidence="4 5" key="1">
    <citation type="submission" date="2019-11" db="EMBL/GenBank/DDBJ databases">
        <title>Genome sequence of Deinococcus xianganensis Y35, AI-2 producing algicidal bacterium, isolated from lake water.</title>
        <authorList>
            <person name="Li Y."/>
        </authorList>
    </citation>
    <scope>NUCLEOTIDE SEQUENCE [LARGE SCALE GENOMIC DNA]</scope>
    <source>
        <strain evidence="4 5">Y35</strain>
    </source>
</reference>
<dbReference type="InterPro" id="IPR043128">
    <property type="entry name" value="Rev_trsase/Diguanyl_cyclase"/>
</dbReference>
<dbReference type="Gene3D" id="3.30.70.270">
    <property type="match status" value="1"/>
</dbReference>
<dbReference type="NCBIfam" id="TIGR00254">
    <property type="entry name" value="GGDEF"/>
    <property type="match status" value="1"/>
</dbReference>
<dbReference type="GO" id="GO:0005886">
    <property type="term" value="C:plasma membrane"/>
    <property type="evidence" value="ECO:0007669"/>
    <property type="project" value="TreeGrafter"/>
</dbReference>
<dbReference type="InterPro" id="IPR000160">
    <property type="entry name" value="GGDEF_dom"/>
</dbReference>
<dbReference type="AlphaFoldDB" id="A0A6I4Y8G5"/>
<feature type="modified residue" description="4-aspartylphosphate" evidence="1">
    <location>
        <position position="60"/>
    </location>
</feature>
<keyword evidence="1" id="KW-0597">Phosphoprotein</keyword>
<dbReference type="SMART" id="SM00448">
    <property type="entry name" value="REC"/>
    <property type="match status" value="1"/>
</dbReference>
<dbReference type="EMBL" id="WVHK01000007">
    <property type="protein sequence ID" value="MXV18649.1"/>
    <property type="molecule type" value="Genomic_DNA"/>
</dbReference>
<dbReference type="InterPro" id="IPR029787">
    <property type="entry name" value="Nucleotide_cyclase"/>
</dbReference>
<feature type="compositionally biased region" description="Low complexity" evidence="2">
    <location>
        <begin position="259"/>
        <end position="283"/>
    </location>
</feature>
<dbReference type="InterPro" id="IPR011006">
    <property type="entry name" value="CheY-like_superfamily"/>
</dbReference>
<sequence>MSAEPLHVLIVDDSALMRAMLRQALRDLGARVEAPATLDGAREALGLRGGHTDVDVLLLDLVMPGTDGLTFLRELRAHAHLQDLSVVMVTALQEDDRLDEAFAVGANDYVTKPVRPTVLCARTLHAARLTRALRARREREAQLEHLTGSLRALNDQLTALSVTDALTGLANRRAFDAHLTRALALHARSGLNVTLIMLDIDHFKRYNDALGHPAGDECLREVATAAARLHAPPHGPDRPVRRGGIRAAAARHGSGGWPDGRAARGVRADGAPPAAPGQPAGVRDGQPGGGVHGRHARPAAGRGGRSGAVPRQAGGPPPRAGLDGGRPGRADLTRSEARPDGVQAGLREGSGQAKSGWRPSTFRRTMFATKITVLRAVRANRVTKAVWPPRMGFSAAKASGRMKPPRPPSRPTRPPTTPIWPGFHWATRV</sequence>
<dbReference type="InterPro" id="IPR050469">
    <property type="entry name" value="Diguanylate_Cyclase"/>
</dbReference>
<dbReference type="PROSITE" id="PS50110">
    <property type="entry name" value="RESPONSE_REGULATORY"/>
    <property type="match status" value="1"/>
</dbReference>
<protein>
    <submittedName>
        <fullName evidence="4">Response regulator</fullName>
    </submittedName>
</protein>
<comment type="caution">
    <text evidence="4">The sequence shown here is derived from an EMBL/GenBank/DDBJ whole genome shotgun (WGS) entry which is preliminary data.</text>
</comment>
<evidence type="ECO:0000313" key="5">
    <source>
        <dbReference type="Proteomes" id="UP000430519"/>
    </source>
</evidence>
<feature type="compositionally biased region" description="Pro residues" evidence="2">
    <location>
        <begin position="405"/>
        <end position="418"/>
    </location>
</feature>
<name>A0A6I4Y8G5_9DEIO</name>
<evidence type="ECO:0000256" key="2">
    <source>
        <dbReference type="SAM" id="MobiDB-lite"/>
    </source>
</evidence>
<evidence type="ECO:0000256" key="1">
    <source>
        <dbReference type="PROSITE-ProRule" id="PRU00169"/>
    </source>
</evidence>
<dbReference type="InterPro" id="IPR001789">
    <property type="entry name" value="Sig_transdc_resp-reg_receiver"/>
</dbReference>
<gene>
    <name evidence="4" type="ORF">GLX28_03225</name>
</gene>
<dbReference type="SUPFAM" id="SSF52172">
    <property type="entry name" value="CheY-like"/>
    <property type="match status" value="1"/>
</dbReference>
<feature type="domain" description="Response regulatory" evidence="3">
    <location>
        <begin position="7"/>
        <end position="127"/>
    </location>
</feature>
<dbReference type="GO" id="GO:1902201">
    <property type="term" value="P:negative regulation of bacterial-type flagellum-dependent cell motility"/>
    <property type="evidence" value="ECO:0007669"/>
    <property type="project" value="TreeGrafter"/>
</dbReference>
<dbReference type="SMART" id="SM00267">
    <property type="entry name" value="GGDEF"/>
    <property type="match status" value="1"/>
</dbReference>
<dbReference type="Pfam" id="PF00990">
    <property type="entry name" value="GGDEF"/>
    <property type="match status" value="1"/>
</dbReference>
<evidence type="ECO:0000313" key="4">
    <source>
        <dbReference type="EMBL" id="MXV18649.1"/>
    </source>
</evidence>
<dbReference type="GO" id="GO:0043709">
    <property type="term" value="P:cell adhesion involved in single-species biofilm formation"/>
    <property type="evidence" value="ECO:0007669"/>
    <property type="project" value="TreeGrafter"/>
</dbReference>
<feature type="region of interest" description="Disordered" evidence="2">
    <location>
        <begin position="248"/>
        <end position="358"/>
    </location>
</feature>